<dbReference type="PRINTS" id="PR01182">
    <property type="entry name" value="ORNDCRBXLASE"/>
</dbReference>
<dbReference type="AlphaFoldDB" id="A9V8S4"/>
<dbReference type="KEGG" id="mbr:MONBRDRAFT_28648"/>
<feature type="modified residue" description="N6-(pyridoxal phosphate)lysine" evidence="9">
    <location>
        <position position="134"/>
    </location>
</feature>
<evidence type="ECO:0000256" key="4">
    <source>
        <dbReference type="ARBA" id="ARBA00023239"/>
    </source>
</evidence>
<keyword evidence="12" id="KW-1185">Reference proteome</keyword>
<evidence type="ECO:0000313" key="12">
    <source>
        <dbReference type="Proteomes" id="UP000001357"/>
    </source>
</evidence>
<feature type="active site" description="Proton donor" evidence="9">
    <location>
        <position position="432"/>
    </location>
</feature>
<keyword evidence="3 9" id="KW-0663">Pyridoxal phosphate</keyword>
<dbReference type="InterPro" id="IPR002433">
    <property type="entry name" value="Orn_de-COase"/>
</dbReference>
<dbReference type="InterPro" id="IPR022644">
    <property type="entry name" value="De-COase2_N"/>
</dbReference>
<dbReference type="InterPro" id="IPR000183">
    <property type="entry name" value="Orn/DAP/Arg_de-COase"/>
</dbReference>
<dbReference type="GO" id="GO:0005737">
    <property type="term" value="C:cytoplasm"/>
    <property type="evidence" value="ECO:0000318"/>
    <property type="project" value="GO_Central"/>
</dbReference>
<feature type="domain" description="Orn/DAP/Arg decarboxylase 2 N-terminal" evidence="10">
    <location>
        <begin position="110"/>
        <end position="350"/>
    </location>
</feature>
<keyword evidence="4" id="KW-0456">Lyase</keyword>
<dbReference type="RefSeq" id="XP_001749117.1">
    <property type="nucleotide sequence ID" value="XM_001749065.1"/>
</dbReference>
<name>A9V8S4_MONBE</name>
<dbReference type="GO" id="GO:0004586">
    <property type="term" value="F:ornithine decarboxylase activity"/>
    <property type="evidence" value="ECO:0000318"/>
    <property type="project" value="GO_Central"/>
</dbReference>
<dbReference type="EMBL" id="CH991569">
    <property type="protein sequence ID" value="EDQ85923.1"/>
    <property type="molecule type" value="Genomic_DNA"/>
</dbReference>
<evidence type="ECO:0000259" key="10">
    <source>
        <dbReference type="Pfam" id="PF02784"/>
    </source>
</evidence>
<evidence type="ECO:0000256" key="3">
    <source>
        <dbReference type="ARBA" id="ARBA00022898"/>
    </source>
</evidence>
<comment type="cofactor">
    <cofactor evidence="1 9">
        <name>pyridoxal 5'-phosphate</name>
        <dbReference type="ChEBI" id="CHEBI:597326"/>
    </cofactor>
</comment>
<evidence type="ECO:0000256" key="9">
    <source>
        <dbReference type="PIRSR" id="PIRSR600183-50"/>
    </source>
</evidence>
<dbReference type="InterPro" id="IPR029066">
    <property type="entry name" value="PLP-binding_barrel"/>
</dbReference>
<dbReference type="PROSITE" id="PS00879">
    <property type="entry name" value="ODR_DC_2_2"/>
    <property type="match status" value="1"/>
</dbReference>
<dbReference type="Gene3D" id="2.40.37.10">
    <property type="entry name" value="Lyase, Ornithine Decarboxylase, Chain A, domain 1"/>
    <property type="match status" value="1"/>
</dbReference>
<evidence type="ECO:0000256" key="6">
    <source>
        <dbReference type="ARBA" id="ARBA00034138"/>
    </source>
</evidence>
<evidence type="ECO:0000256" key="2">
    <source>
        <dbReference type="ARBA" id="ARBA00008872"/>
    </source>
</evidence>
<evidence type="ECO:0000256" key="7">
    <source>
        <dbReference type="ARBA" id="ARBA00046672"/>
    </source>
</evidence>
<reference evidence="11 12" key="1">
    <citation type="journal article" date="2008" name="Nature">
        <title>The genome of the choanoflagellate Monosiga brevicollis and the origin of metazoans.</title>
        <authorList>
            <consortium name="JGI Sequencing"/>
            <person name="King N."/>
            <person name="Westbrook M.J."/>
            <person name="Young S.L."/>
            <person name="Kuo A."/>
            <person name="Abedin M."/>
            <person name="Chapman J."/>
            <person name="Fairclough S."/>
            <person name="Hellsten U."/>
            <person name="Isogai Y."/>
            <person name="Letunic I."/>
            <person name="Marr M."/>
            <person name="Pincus D."/>
            <person name="Putnam N."/>
            <person name="Rokas A."/>
            <person name="Wright K.J."/>
            <person name="Zuzow R."/>
            <person name="Dirks W."/>
            <person name="Good M."/>
            <person name="Goodstein D."/>
            <person name="Lemons D."/>
            <person name="Li W."/>
            <person name="Lyons J.B."/>
            <person name="Morris A."/>
            <person name="Nichols S."/>
            <person name="Richter D.J."/>
            <person name="Salamov A."/>
            <person name="Bork P."/>
            <person name="Lim W.A."/>
            <person name="Manning G."/>
            <person name="Miller W.T."/>
            <person name="McGinnis W."/>
            <person name="Shapiro H."/>
            <person name="Tjian R."/>
            <person name="Grigoriev I.V."/>
            <person name="Rokhsar D."/>
        </authorList>
    </citation>
    <scope>NUCLEOTIDE SEQUENCE [LARGE SCALE GENOMIC DNA]</scope>
    <source>
        <strain evidence="12">MX1 / ATCC 50154</strain>
    </source>
</reference>
<comment type="pathway">
    <text evidence="5">Amine and polyamine biosynthesis; putrescine biosynthesis via L-ornithine pathway; putrescine from L-ornithine: step 1/1.</text>
</comment>
<protein>
    <recommendedName>
        <fullName evidence="6">ornithine decarboxylase</fullName>
        <ecNumber evidence="6">4.1.1.17</ecNumber>
    </recommendedName>
</protein>
<dbReference type="InterPro" id="IPR022653">
    <property type="entry name" value="De-COase2_pyr-phos_BS"/>
</dbReference>
<proteinExistence type="inferred from homology"/>
<dbReference type="SUPFAM" id="SSF50621">
    <property type="entry name" value="Alanine racemase C-terminal domain-like"/>
    <property type="match status" value="1"/>
</dbReference>
<dbReference type="SUPFAM" id="SSF51419">
    <property type="entry name" value="PLP-binding barrel"/>
    <property type="match status" value="1"/>
</dbReference>
<sequence length="570" mass="62335">MLQRLHLLRLQLATPTRLPRTNVMLPPPPPLPKPIGQSATHAIACEGHGHQAQRQALRQIIRQQACNSSSPDRGTDLNLLVNKAPTCQSRTAEPTEDDDDTDRAIFLLDLAQVVRQQRRFERQLPNVQPFYAVKCNPDPHILRALDALGVNFDCASKGEMAQVLDMGVAPERIIFANPCKPISHLRAARRWGVQLMTFDNEDELDKIHVHYPEAQLVLRVLADDSSAVCRLGLKFGAPLSVVPRLLRRALELDLNLVGVSFHVGSGCTDANAFADAVHRARQVFDMATELGVCLKILDVGGGFPGADETSTNSKDVTFADIAHHLRQALQRHFGHLPDLTIMAEPGRFYAHSAVTLAVNVIARRGASGRPGEEDHVRYYVSDGVYGSFNCLLFDHASVRGLPLLRAADADHDPNHVDHDLKLHASSVWGPTCDSLDCIAREAQLPLLEVGDWLVYHDMGAYTACAASTFNGFVRPRCYYTFGADPIDAVLEMLPNTFPLHGHLMQLAAAMQGAIVATSTITGRPDAHVLVEGDLEDTTTALSVSPSLAELSLMGPPKPAPFRPCTVPAYR</sequence>
<dbReference type="GeneID" id="5894500"/>
<dbReference type="PRINTS" id="PR01179">
    <property type="entry name" value="ODADCRBXLASE"/>
</dbReference>
<comment type="catalytic activity">
    <reaction evidence="8">
        <text>L-ornithine + H(+) = putrescine + CO2</text>
        <dbReference type="Rhea" id="RHEA:22964"/>
        <dbReference type="ChEBI" id="CHEBI:15378"/>
        <dbReference type="ChEBI" id="CHEBI:16526"/>
        <dbReference type="ChEBI" id="CHEBI:46911"/>
        <dbReference type="ChEBI" id="CHEBI:326268"/>
        <dbReference type="EC" id="4.1.1.17"/>
    </reaction>
</comment>
<comment type="similarity">
    <text evidence="2">Belongs to the Orn/Lys/Arg decarboxylase class-II family.</text>
</comment>
<dbReference type="InterPro" id="IPR009006">
    <property type="entry name" value="Ala_racemase/Decarboxylase_C"/>
</dbReference>
<dbReference type="Proteomes" id="UP000001357">
    <property type="component" value="Unassembled WGS sequence"/>
</dbReference>
<dbReference type="Pfam" id="PF02784">
    <property type="entry name" value="Orn_Arg_deC_N"/>
    <property type="match status" value="1"/>
</dbReference>
<dbReference type="FunFam" id="3.20.20.10:FF:000005">
    <property type="entry name" value="Ornithine decarboxylase"/>
    <property type="match status" value="1"/>
</dbReference>
<dbReference type="CDD" id="cd00622">
    <property type="entry name" value="PLPDE_III_ODC"/>
    <property type="match status" value="1"/>
</dbReference>
<evidence type="ECO:0000313" key="11">
    <source>
        <dbReference type="EMBL" id="EDQ85923.1"/>
    </source>
</evidence>
<dbReference type="PROSITE" id="PS00878">
    <property type="entry name" value="ODR_DC_2_1"/>
    <property type="match status" value="1"/>
</dbReference>
<dbReference type="OMA" id="FNGLYEM"/>
<evidence type="ECO:0000256" key="5">
    <source>
        <dbReference type="ARBA" id="ARBA00034115"/>
    </source>
</evidence>
<dbReference type="GO" id="GO:0033387">
    <property type="term" value="P:putrescine biosynthetic process from arginine, via ornithine"/>
    <property type="evidence" value="ECO:0000318"/>
    <property type="project" value="GO_Central"/>
</dbReference>
<accession>A9V8S4</accession>
<organism evidence="11 12">
    <name type="scientific">Monosiga brevicollis</name>
    <name type="common">Choanoflagellate</name>
    <dbReference type="NCBI Taxonomy" id="81824"/>
    <lineage>
        <taxon>Eukaryota</taxon>
        <taxon>Choanoflagellata</taxon>
        <taxon>Craspedida</taxon>
        <taxon>Salpingoecidae</taxon>
        <taxon>Monosiga</taxon>
    </lineage>
</organism>
<gene>
    <name evidence="11" type="ORF">MONBRDRAFT_28648</name>
</gene>
<dbReference type="PANTHER" id="PTHR11482">
    <property type="entry name" value="ARGININE/DIAMINOPIMELATE/ORNITHINE DECARBOXYLASE"/>
    <property type="match status" value="1"/>
</dbReference>
<dbReference type="eggNOG" id="KOG0622">
    <property type="taxonomic scope" value="Eukaryota"/>
</dbReference>
<dbReference type="InParanoid" id="A9V8S4"/>
<dbReference type="EC" id="4.1.1.17" evidence="6"/>
<evidence type="ECO:0000256" key="8">
    <source>
        <dbReference type="ARBA" id="ARBA00049127"/>
    </source>
</evidence>
<dbReference type="STRING" id="81824.A9V8S4"/>
<dbReference type="PANTHER" id="PTHR11482:SF6">
    <property type="entry name" value="ORNITHINE DECARBOXYLASE 1-RELATED"/>
    <property type="match status" value="1"/>
</dbReference>
<dbReference type="Gene3D" id="3.20.20.10">
    <property type="entry name" value="Alanine racemase"/>
    <property type="match status" value="1"/>
</dbReference>
<evidence type="ECO:0000256" key="1">
    <source>
        <dbReference type="ARBA" id="ARBA00001933"/>
    </source>
</evidence>
<dbReference type="InterPro" id="IPR022657">
    <property type="entry name" value="De-COase2_CS"/>
</dbReference>
<comment type="subunit">
    <text evidence="7">Homodimer. Only the dimer is catalytically active, as the active sites are constructed of residues from both monomers.</text>
</comment>